<keyword evidence="4" id="KW-1185">Reference proteome</keyword>
<comment type="caution">
    <text evidence="3">The sequence shown here is derived from an EMBL/GenBank/DDBJ whole genome shotgun (WGS) entry which is preliminary data.</text>
</comment>
<dbReference type="AlphaFoldDB" id="A0ABD6EWX5"/>
<evidence type="ECO:0000313" key="4">
    <source>
        <dbReference type="Proteomes" id="UP001608902"/>
    </source>
</evidence>
<proteinExistence type="inferred from homology"/>
<name>A0ABD6EWX5_9BILA</name>
<feature type="compositionally biased region" description="Polar residues" evidence="2">
    <location>
        <begin position="199"/>
        <end position="214"/>
    </location>
</feature>
<feature type="region of interest" description="Disordered" evidence="2">
    <location>
        <begin position="1"/>
        <end position="21"/>
    </location>
</feature>
<evidence type="ECO:0000256" key="1">
    <source>
        <dbReference type="ARBA" id="ARBA00006062"/>
    </source>
</evidence>
<dbReference type="Pfam" id="PF15359">
    <property type="entry name" value="CDV3"/>
    <property type="match status" value="1"/>
</dbReference>
<protein>
    <submittedName>
        <fullName evidence="3">Uncharacterized protein</fullName>
    </submittedName>
</protein>
<dbReference type="PANTHER" id="PTHR16284:SF13">
    <property type="entry name" value="PROTEIN CDV3 HOMOLOG"/>
    <property type="match status" value="1"/>
</dbReference>
<sequence length="276" mass="31228">MGDDLSQFFAKKSAKSKERRKKIAVNVDEVGEVLERRAKRQEERDHENAEEEKRIQEDAAFFEKRAEDSEWLEYKDSNKEIRLEGLAIRDMNLTEQIEETSEDEKAVPLEAAKTWSSVEPKEAAEVTPETQSEPIRPAKAAIWKPPALRGNASNRNWSGGNTAVPDIKNETVFPSFAEANEMEKSKNEYDKRRSHKNDGFTTVTGDREQPSNMRTGVMHGRVTSDADRAALLSTVKKVTTGGLPNPVPPPTLQRSANPYIPPSLRRREQAQHREGF</sequence>
<feature type="region of interest" description="Disordered" evidence="2">
    <location>
        <begin position="34"/>
        <end position="55"/>
    </location>
</feature>
<organism evidence="3 4">
    <name type="scientific">Gnathostoma spinigerum</name>
    <dbReference type="NCBI Taxonomy" id="75299"/>
    <lineage>
        <taxon>Eukaryota</taxon>
        <taxon>Metazoa</taxon>
        <taxon>Ecdysozoa</taxon>
        <taxon>Nematoda</taxon>
        <taxon>Chromadorea</taxon>
        <taxon>Rhabditida</taxon>
        <taxon>Spirurina</taxon>
        <taxon>Gnathostomatomorpha</taxon>
        <taxon>Gnathostomatoidea</taxon>
        <taxon>Gnathostomatidae</taxon>
        <taxon>Gnathostoma</taxon>
    </lineage>
</organism>
<feature type="region of interest" description="Disordered" evidence="2">
    <location>
        <begin position="98"/>
        <end position="224"/>
    </location>
</feature>
<dbReference type="Proteomes" id="UP001608902">
    <property type="component" value="Unassembled WGS sequence"/>
</dbReference>
<feature type="region of interest" description="Disordered" evidence="2">
    <location>
        <begin position="237"/>
        <end position="276"/>
    </location>
</feature>
<dbReference type="InterPro" id="IPR026806">
    <property type="entry name" value="CDV3"/>
</dbReference>
<gene>
    <name evidence="3" type="ORF">AB6A40_010982</name>
</gene>
<dbReference type="PANTHER" id="PTHR16284">
    <property type="entry name" value="PROTEIN CDV3 HOMOLOG"/>
    <property type="match status" value="1"/>
</dbReference>
<dbReference type="EMBL" id="JBGFUD010016266">
    <property type="protein sequence ID" value="MFH4984273.1"/>
    <property type="molecule type" value="Genomic_DNA"/>
</dbReference>
<feature type="compositionally biased region" description="Polar residues" evidence="2">
    <location>
        <begin position="151"/>
        <end position="161"/>
    </location>
</feature>
<feature type="compositionally biased region" description="Basic and acidic residues" evidence="2">
    <location>
        <begin position="265"/>
        <end position="276"/>
    </location>
</feature>
<reference evidence="3 4" key="1">
    <citation type="submission" date="2024-08" db="EMBL/GenBank/DDBJ databases">
        <title>Gnathostoma spinigerum genome.</title>
        <authorList>
            <person name="Gonzalez-Bertolin B."/>
            <person name="Monzon S."/>
            <person name="Zaballos A."/>
            <person name="Jimenez P."/>
            <person name="Dekumyoy P."/>
            <person name="Varona S."/>
            <person name="Cuesta I."/>
            <person name="Sumanam S."/>
            <person name="Adisakwattana P."/>
            <person name="Gasser R.B."/>
            <person name="Hernandez-Gonzalez A."/>
            <person name="Young N.D."/>
            <person name="Perteguer M.J."/>
        </authorList>
    </citation>
    <scope>NUCLEOTIDE SEQUENCE [LARGE SCALE GENOMIC DNA]</scope>
    <source>
        <strain evidence="3">AL3</strain>
        <tissue evidence="3">Liver</tissue>
    </source>
</reference>
<evidence type="ECO:0000313" key="3">
    <source>
        <dbReference type="EMBL" id="MFH4984273.1"/>
    </source>
</evidence>
<evidence type="ECO:0000256" key="2">
    <source>
        <dbReference type="SAM" id="MobiDB-lite"/>
    </source>
</evidence>
<feature type="compositionally biased region" description="Basic residues" evidence="2">
    <location>
        <begin position="12"/>
        <end position="21"/>
    </location>
</feature>
<accession>A0ABD6EWX5</accession>
<comment type="similarity">
    <text evidence="1">Belongs to the CDV3 family.</text>
</comment>
<feature type="compositionally biased region" description="Basic and acidic residues" evidence="2">
    <location>
        <begin position="181"/>
        <end position="191"/>
    </location>
</feature>